<gene>
    <name evidence="9" type="ordered locus">Mboo_1457</name>
</gene>
<dbReference type="Pfam" id="PF01989">
    <property type="entry name" value="AcnX_swivel_put"/>
    <property type="match status" value="1"/>
</dbReference>
<dbReference type="EMBL" id="CP000780">
    <property type="protein sequence ID" value="ABS55975.1"/>
    <property type="molecule type" value="Genomic_DNA"/>
</dbReference>
<dbReference type="HOGENOM" id="CLU_141583_2_0_2"/>
<evidence type="ECO:0000256" key="4">
    <source>
        <dbReference type="ARBA" id="ARBA00045120"/>
    </source>
</evidence>
<evidence type="ECO:0000256" key="7">
    <source>
        <dbReference type="HAMAP-Rule" id="MF_00078"/>
    </source>
</evidence>
<dbReference type="HAMAP" id="MF_00078">
    <property type="entry name" value="PMDh_S"/>
    <property type="match status" value="1"/>
</dbReference>
<dbReference type="STRING" id="456442.Mboo_1457"/>
<dbReference type="KEGG" id="mbn:Mboo_1457"/>
<proteinExistence type="inferred from homology"/>
<dbReference type="SUPFAM" id="SSF52016">
    <property type="entry name" value="LeuD/IlvD-like"/>
    <property type="match status" value="1"/>
</dbReference>
<evidence type="ECO:0000256" key="2">
    <source>
        <dbReference type="ARBA" id="ARBA00023229"/>
    </source>
</evidence>
<comment type="subunit">
    <text evidence="6 7">Heterodimer composed of a large subunit (PMDh-L) and a small subunit (PMDh-S).</text>
</comment>
<dbReference type="PANTHER" id="PTHR36577:SF3">
    <property type="entry name" value="DUF521 DOMAIN PROTEIN (AFU_ORTHOLOGUE AFUA_6G00490)"/>
    <property type="match status" value="1"/>
</dbReference>
<evidence type="ECO:0000256" key="3">
    <source>
        <dbReference type="ARBA" id="ARBA00023239"/>
    </source>
</evidence>
<dbReference type="AlphaFoldDB" id="A7I8B4"/>
<feature type="active site" description="Proton acceptor" evidence="7">
    <location>
        <position position="73"/>
    </location>
</feature>
<dbReference type="PANTHER" id="PTHR36577">
    <property type="entry name" value="DUF521 DOMAIN PROTEIN (AFU_ORTHOLOGUE AFUA_6G00490)"/>
    <property type="match status" value="1"/>
</dbReference>
<dbReference type="NCBIfam" id="NF003046">
    <property type="entry name" value="PRK03955.1"/>
    <property type="match status" value="1"/>
</dbReference>
<evidence type="ECO:0000256" key="1">
    <source>
        <dbReference type="ARBA" id="ARBA00005092"/>
    </source>
</evidence>
<keyword evidence="10" id="KW-1185">Reference proteome</keyword>
<evidence type="ECO:0000256" key="5">
    <source>
        <dbReference type="ARBA" id="ARBA00045299"/>
    </source>
</evidence>
<name>A7I8B4_METB6</name>
<accession>A7I8B4</accession>
<organism evidence="9 10">
    <name type="scientific">Methanoregula boonei (strain DSM 21154 / JCM 14090 / 6A8)</name>
    <dbReference type="NCBI Taxonomy" id="456442"/>
    <lineage>
        <taxon>Archaea</taxon>
        <taxon>Methanobacteriati</taxon>
        <taxon>Methanobacteriota</taxon>
        <taxon>Stenosarchaea group</taxon>
        <taxon>Methanomicrobia</taxon>
        <taxon>Methanomicrobiales</taxon>
        <taxon>Methanoregulaceae</taxon>
        <taxon>Methanoregula</taxon>
    </lineage>
</organism>
<dbReference type="InterPro" id="IPR012016">
    <property type="entry name" value="PMDh-S-like"/>
</dbReference>
<dbReference type="InterPro" id="IPR020794">
    <property type="entry name" value="PMDh_S"/>
</dbReference>
<sequence>MIIFNHLCGVILLITGRSISRGRGTGKLLVSPEPISFLSGVDPETGIVVEKGHPLEGTSVAGTVLVFPYGKGSTVGSYVIYALSRNGHAPAAIVNTEAEPIIATGAIIGNIPMIDRPKIPLDRLMTGTQAIVDGDAGTLEYDGTPV</sequence>
<dbReference type="RefSeq" id="WP_012107010.1">
    <property type="nucleotide sequence ID" value="NC_009712.1"/>
</dbReference>
<comment type="function">
    <text evidence="5 7">Component of a hydro-lyase that catalyzes the dehydration of mevalonate 5-phosphate (MVA5P) to form trans-anhydromevalonate 5-phosphate (tAHMP). Involved in the archaeal mevalonate (MVA) pathway, which provides fundamental precursors for isoprenoid biosynthesis, such as isopentenyl diphosphate (IPP) and dimethylallyl diphosphate (DMAPP).</text>
</comment>
<evidence type="ECO:0000259" key="8">
    <source>
        <dbReference type="Pfam" id="PF01989"/>
    </source>
</evidence>
<dbReference type="PIRSF" id="PIRSF004966">
    <property type="entry name" value="UCP004966"/>
    <property type="match status" value="1"/>
</dbReference>
<comment type="similarity">
    <text evidence="7">Belongs to the AcnX type II small subunit family.</text>
</comment>
<dbReference type="EC" id="4.2.1.182" evidence="7"/>
<evidence type="ECO:0000313" key="10">
    <source>
        <dbReference type="Proteomes" id="UP000002408"/>
    </source>
</evidence>
<dbReference type="InterPro" id="IPR002840">
    <property type="entry name" value="PMDh-S-like_dom"/>
</dbReference>
<feature type="domain" description="Phosphomevalonate dehydratase small subunit-like" evidence="8">
    <location>
        <begin position="35"/>
        <end position="114"/>
    </location>
</feature>
<dbReference type="OrthoDB" id="18062at2157"/>
<comment type="catalytic activity">
    <reaction evidence="4">
        <text>(R)-5-phosphomevalonate = (2E)-3-methyl-5-phosphooxypent-2-enoate + H2O</text>
        <dbReference type="Rhea" id="RHEA:78975"/>
        <dbReference type="ChEBI" id="CHEBI:15377"/>
        <dbReference type="ChEBI" id="CHEBI:58146"/>
        <dbReference type="ChEBI" id="CHEBI:229665"/>
        <dbReference type="EC" id="4.2.1.182"/>
    </reaction>
    <physiologicalReaction direction="left-to-right" evidence="4">
        <dbReference type="Rhea" id="RHEA:78976"/>
    </physiologicalReaction>
</comment>
<reference evidence="10" key="1">
    <citation type="journal article" date="2015" name="Microbiology">
        <title>Genome of Methanoregula boonei 6A8 reveals adaptations to oligotrophic peatland environments.</title>
        <authorList>
            <person name="Braeuer S."/>
            <person name="Cadillo-Quiroz H."/>
            <person name="Kyrpides N."/>
            <person name="Woyke T."/>
            <person name="Goodwin L."/>
            <person name="Detter C."/>
            <person name="Podell S."/>
            <person name="Yavitt J.B."/>
            <person name="Zinder S.H."/>
        </authorList>
    </citation>
    <scope>NUCLEOTIDE SEQUENCE [LARGE SCALE GENOMIC DNA]</scope>
    <source>
        <strain evidence="10">DSM 21154 / JCM 14090 / 6A8</strain>
    </source>
</reference>
<dbReference type="Gene3D" id="3.50.30.10">
    <property type="entry name" value="Phosphohistidine domain"/>
    <property type="match status" value="1"/>
</dbReference>
<keyword evidence="3 7" id="KW-0456">Lyase</keyword>
<dbReference type="GeneID" id="5411402"/>
<comment type="pathway">
    <text evidence="1 7">Isoprenoid biosynthesis; isopentenyl diphosphate biosynthesis via mevalonate pathway.</text>
</comment>
<keyword evidence="2 7" id="KW-0414">Isoprene biosynthesis</keyword>
<protein>
    <recommendedName>
        <fullName evidence="7">Phosphomevalonate dehydratase small subunit</fullName>
        <shortName evidence="7">PMDh small subunit</shortName>
        <shortName evidence="7">PMDh-S</shortName>
        <ecNumber evidence="7">4.2.1.182</ecNumber>
    </recommendedName>
</protein>
<dbReference type="eggNOG" id="arCOG04279">
    <property type="taxonomic scope" value="Archaea"/>
</dbReference>
<dbReference type="GO" id="GO:0019287">
    <property type="term" value="P:isopentenyl diphosphate biosynthetic process, mevalonate pathway"/>
    <property type="evidence" value="ECO:0007669"/>
    <property type="project" value="UniProtKB-UniRule"/>
</dbReference>
<evidence type="ECO:0000313" key="9">
    <source>
        <dbReference type="EMBL" id="ABS55975.1"/>
    </source>
</evidence>
<dbReference type="CDD" id="cd01356">
    <property type="entry name" value="AcnX_swivel"/>
    <property type="match status" value="1"/>
</dbReference>
<evidence type="ECO:0000256" key="6">
    <source>
        <dbReference type="ARBA" id="ARBA00046520"/>
    </source>
</evidence>
<dbReference type="GO" id="GO:0016836">
    <property type="term" value="F:hydro-lyase activity"/>
    <property type="evidence" value="ECO:0007669"/>
    <property type="project" value="UniProtKB-UniRule"/>
</dbReference>
<dbReference type="Proteomes" id="UP000002408">
    <property type="component" value="Chromosome"/>
</dbReference>